<keyword evidence="4 8" id="KW-0658">Purine biosynthesis</keyword>
<keyword evidence="2 8" id="KW-0436">Ligase</keyword>
<dbReference type="NCBIfam" id="TIGR01737">
    <property type="entry name" value="FGAM_synth_I"/>
    <property type="match status" value="1"/>
</dbReference>
<dbReference type="Proteomes" id="UP001461341">
    <property type="component" value="Chromosome"/>
</dbReference>
<keyword evidence="1 8" id="KW-0963">Cytoplasm</keyword>
<dbReference type="PANTHER" id="PTHR47552:SF1">
    <property type="entry name" value="PHOSPHORIBOSYLFORMYLGLYCINAMIDINE SYNTHASE SUBUNIT PURQ"/>
    <property type="match status" value="1"/>
</dbReference>
<comment type="catalytic activity">
    <reaction evidence="8">
        <text>N(2)-formyl-N(1)-(5-phospho-beta-D-ribosyl)glycinamide + L-glutamine + ATP + H2O = 2-formamido-N(1)-(5-O-phospho-beta-D-ribosyl)acetamidine + L-glutamate + ADP + phosphate + H(+)</text>
        <dbReference type="Rhea" id="RHEA:17129"/>
        <dbReference type="ChEBI" id="CHEBI:15377"/>
        <dbReference type="ChEBI" id="CHEBI:15378"/>
        <dbReference type="ChEBI" id="CHEBI:29985"/>
        <dbReference type="ChEBI" id="CHEBI:30616"/>
        <dbReference type="ChEBI" id="CHEBI:43474"/>
        <dbReference type="ChEBI" id="CHEBI:58359"/>
        <dbReference type="ChEBI" id="CHEBI:147286"/>
        <dbReference type="ChEBI" id="CHEBI:147287"/>
        <dbReference type="ChEBI" id="CHEBI:456216"/>
        <dbReference type="EC" id="6.3.5.3"/>
    </reaction>
</comment>
<keyword evidence="7 8" id="KW-0315">Glutamine amidotransferase</keyword>
<feature type="active site" evidence="8">
    <location>
        <position position="203"/>
    </location>
</feature>
<dbReference type="HAMAP" id="MF_00421">
    <property type="entry name" value="PurQ"/>
    <property type="match status" value="1"/>
</dbReference>
<evidence type="ECO:0000256" key="4">
    <source>
        <dbReference type="ARBA" id="ARBA00022755"/>
    </source>
</evidence>
<reference evidence="9 10" key="1">
    <citation type="submission" date="2023-03" db="EMBL/GenBank/DDBJ databases">
        <title>Novel Species.</title>
        <authorList>
            <person name="Ma S."/>
        </authorList>
    </citation>
    <scope>NUCLEOTIDE SEQUENCE [LARGE SCALE GENOMIC DNA]</scope>
    <source>
        <strain evidence="9 10">B11</strain>
    </source>
</reference>
<feature type="active site" description="Nucleophile" evidence="8">
    <location>
        <position position="86"/>
    </location>
</feature>
<accession>A0ABZ2YEH3</accession>
<evidence type="ECO:0000256" key="3">
    <source>
        <dbReference type="ARBA" id="ARBA00022741"/>
    </source>
</evidence>
<dbReference type="EC" id="6.3.5.3" evidence="8"/>
<keyword evidence="6 8" id="KW-0067">ATP-binding</keyword>
<dbReference type="PIRSF" id="PIRSF001586">
    <property type="entry name" value="FGAM_synth_I"/>
    <property type="match status" value="1"/>
</dbReference>
<comment type="subcellular location">
    <subcellularLocation>
        <location evidence="8">Cytoplasm</location>
    </subcellularLocation>
</comment>
<comment type="catalytic activity">
    <reaction evidence="8">
        <text>L-glutamine + H2O = L-glutamate + NH4(+)</text>
        <dbReference type="Rhea" id="RHEA:15889"/>
        <dbReference type="ChEBI" id="CHEBI:15377"/>
        <dbReference type="ChEBI" id="CHEBI:28938"/>
        <dbReference type="ChEBI" id="CHEBI:29985"/>
        <dbReference type="ChEBI" id="CHEBI:58359"/>
        <dbReference type="EC" id="3.5.1.2"/>
    </reaction>
</comment>
<dbReference type="CDD" id="cd01740">
    <property type="entry name" value="GATase1_FGAR_AT"/>
    <property type="match status" value="1"/>
</dbReference>
<sequence length="240" mass="26452">MRFGIVVFPGSNCDRDCFHVLHDVLGVETVYLWHAARDLKDCDCIVLPGGFSYGDYLRAGAIAAYAPIMLSIREFAEKGGLVLGICNGFQILVEAGLLPGVLLPNIGGHFICRWVYLRVENSDTPFTMRYAQGEVVKMPIAHQQGNFFVPPSVFEELERNNLIAFRYCDAQGRISTDANPNGSVGNVAGIVSPSGNVLGMMPHPERCAESILGSEDGKRLFQSIIQWLEERKCSKVVIKK</sequence>
<evidence type="ECO:0000256" key="7">
    <source>
        <dbReference type="ARBA" id="ARBA00022962"/>
    </source>
</evidence>
<comment type="subunit">
    <text evidence="8">Part of the FGAM synthase complex composed of 1 PurL, 1 PurQ and 2 PurS subunits.</text>
</comment>
<proteinExistence type="inferred from homology"/>
<organism evidence="9 10">
    <name type="scientific">Thermatribacter velox</name>
    <dbReference type="NCBI Taxonomy" id="3039681"/>
    <lineage>
        <taxon>Bacteria</taxon>
        <taxon>Pseudomonadati</taxon>
        <taxon>Atribacterota</taxon>
        <taxon>Atribacteria</taxon>
        <taxon>Atribacterales</taxon>
        <taxon>Thermatribacteraceae</taxon>
        <taxon>Thermatribacter</taxon>
    </lineage>
</organism>
<dbReference type="Pfam" id="PF13507">
    <property type="entry name" value="GATase_5"/>
    <property type="match status" value="1"/>
</dbReference>
<keyword evidence="10" id="KW-1185">Reference proteome</keyword>
<dbReference type="NCBIfam" id="NF002957">
    <property type="entry name" value="PRK03619.1"/>
    <property type="match status" value="1"/>
</dbReference>
<name>A0ABZ2YEH3_9BACT</name>
<dbReference type="EC" id="3.5.1.2" evidence="8"/>
<dbReference type="SMART" id="SM01211">
    <property type="entry name" value="GATase_5"/>
    <property type="match status" value="1"/>
</dbReference>
<keyword evidence="3 8" id="KW-0547">Nucleotide-binding</keyword>
<comment type="function">
    <text evidence="8">Part of the phosphoribosylformylglycinamidine synthase complex involved in the purines biosynthetic pathway. Catalyzes the ATP-dependent conversion of formylglycinamide ribonucleotide (FGAR) and glutamine to yield formylglycinamidine ribonucleotide (FGAM) and glutamate. The FGAM synthase complex is composed of three subunits. PurQ produces an ammonia molecule by converting glutamine to glutamate. PurL transfers the ammonia molecule to FGAR to form FGAM in an ATP-dependent manner. PurS interacts with PurQ and PurL and is thought to assist in the transfer of the ammonia molecule from PurQ to PurL.</text>
</comment>
<dbReference type="InterPro" id="IPR029062">
    <property type="entry name" value="Class_I_gatase-like"/>
</dbReference>
<dbReference type="PROSITE" id="PS51273">
    <property type="entry name" value="GATASE_TYPE_1"/>
    <property type="match status" value="1"/>
</dbReference>
<evidence type="ECO:0000256" key="2">
    <source>
        <dbReference type="ARBA" id="ARBA00022598"/>
    </source>
</evidence>
<dbReference type="EMBL" id="CP121689">
    <property type="protein sequence ID" value="WZL76676.1"/>
    <property type="molecule type" value="Genomic_DNA"/>
</dbReference>
<evidence type="ECO:0000256" key="8">
    <source>
        <dbReference type="HAMAP-Rule" id="MF_00421"/>
    </source>
</evidence>
<dbReference type="Gene3D" id="3.40.50.880">
    <property type="match status" value="1"/>
</dbReference>
<dbReference type="SUPFAM" id="SSF52317">
    <property type="entry name" value="Class I glutamine amidotransferase-like"/>
    <property type="match status" value="1"/>
</dbReference>
<dbReference type="InterPro" id="IPR010075">
    <property type="entry name" value="PRibForGlyAmidine_synth_PurQ"/>
</dbReference>
<protein>
    <recommendedName>
        <fullName evidence="8">Phosphoribosylformylglycinamidine synthase subunit PurQ</fullName>
        <shortName evidence="8">FGAM synthase</shortName>
        <ecNumber evidence="8">6.3.5.3</ecNumber>
    </recommendedName>
    <alternativeName>
        <fullName evidence="8">Formylglycinamide ribonucleotide amidotransferase subunit I</fullName>
        <shortName evidence="8">FGAR amidotransferase I</shortName>
        <shortName evidence="8">FGAR-AT I</shortName>
    </alternativeName>
    <alternativeName>
        <fullName evidence="8">Glutaminase PurQ</fullName>
        <ecNumber evidence="8">3.5.1.2</ecNumber>
    </alternativeName>
    <alternativeName>
        <fullName evidence="8">Phosphoribosylformylglycinamidine synthase subunit I</fullName>
    </alternativeName>
</protein>
<dbReference type="RefSeq" id="WP_369018840.1">
    <property type="nucleotide sequence ID" value="NZ_CP121689.1"/>
</dbReference>
<evidence type="ECO:0000313" key="10">
    <source>
        <dbReference type="Proteomes" id="UP001461341"/>
    </source>
</evidence>
<evidence type="ECO:0000313" key="9">
    <source>
        <dbReference type="EMBL" id="WZL76676.1"/>
    </source>
</evidence>
<evidence type="ECO:0000256" key="1">
    <source>
        <dbReference type="ARBA" id="ARBA00022490"/>
    </source>
</evidence>
<evidence type="ECO:0000256" key="6">
    <source>
        <dbReference type="ARBA" id="ARBA00022840"/>
    </source>
</evidence>
<keyword evidence="5 8" id="KW-0378">Hydrolase</keyword>
<evidence type="ECO:0000256" key="5">
    <source>
        <dbReference type="ARBA" id="ARBA00022801"/>
    </source>
</evidence>
<feature type="active site" evidence="8">
    <location>
        <position position="205"/>
    </location>
</feature>
<dbReference type="PANTHER" id="PTHR47552">
    <property type="entry name" value="PHOSPHORIBOSYLFORMYLGLYCINAMIDINE SYNTHASE SUBUNIT PURQ"/>
    <property type="match status" value="1"/>
</dbReference>
<comment type="pathway">
    <text evidence="8">Purine metabolism; IMP biosynthesis via de novo pathway; 5-amino-1-(5-phospho-D-ribosyl)imidazole from N(2)-formyl-N(1)-(5-phospho-D-ribosyl)glycinamide: step 1/2.</text>
</comment>
<gene>
    <name evidence="8 9" type="primary">purQ</name>
    <name evidence="9" type="ORF">QBE54_02770</name>
</gene>